<feature type="region of interest" description="Disordered" evidence="2">
    <location>
        <begin position="1"/>
        <end position="26"/>
    </location>
</feature>
<gene>
    <name evidence="3" type="ORF">FSP39_014748</name>
</gene>
<accession>A0AA88YLP8</accession>
<keyword evidence="1" id="KW-0175">Coiled coil</keyword>
<evidence type="ECO:0000256" key="2">
    <source>
        <dbReference type="SAM" id="MobiDB-lite"/>
    </source>
</evidence>
<organism evidence="3 4">
    <name type="scientific">Pinctada imbricata</name>
    <name type="common">Atlantic pearl-oyster</name>
    <name type="synonym">Pinctada martensii</name>
    <dbReference type="NCBI Taxonomy" id="66713"/>
    <lineage>
        <taxon>Eukaryota</taxon>
        <taxon>Metazoa</taxon>
        <taxon>Spiralia</taxon>
        <taxon>Lophotrochozoa</taxon>
        <taxon>Mollusca</taxon>
        <taxon>Bivalvia</taxon>
        <taxon>Autobranchia</taxon>
        <taxon>Pteriomorphia</taxon>
        <taxon>Pterioida</taxon>
        <taxon>Pterioidea</taxon>
        <taxon>Pteriidae</taxon>
        <taxon>Pinctada</taxon>
    </lineage>
</organism>
<sequence>MQKPVSRKSRNSMHTHTSRSSSKLTAALMEQTVKVERARTDIRYAEEEAELLKQEAALKASCNLLTAKKELEAAEKDLDAVKMVLDFNEECSGDKASDFDNDNFLTTRYVNENVDVDRPPPIQSMDNDHVSPVPVLVSSHRLDPDATPF</sequence>
<keyword evidence="4" id="KW-1185">Reference proteome</keyword>
<evidence type="ECO:0000313" key="3">
    <source>
        <dbReference type="EMBL" id="KAK3107444.1"/>
    </source>
</evidence>
<feature type="compositionally biased region" description="Basic residues" evidence="2">
    <location>
        <begin position="1"/>
        <end position="17"/>
    </location>
</feature>
<proteinExistence type="predicted"/>
<reference evidence="3" key="1">
    <citation type="submission" date="2019-08" db="EMBL/GenBank/DDBJ databases">
        <title>The improved chromosome-level genome for the pearl oyster Pinctada fucata martensii using PacBio sequencing and Hi-C.</title>
        <authorList>
            <person name="Zheng Z."/>
        </authorList>
    </citation>
    <scope>NUCLEOTIDE SEQUENCE</scope>
    <source>
        <strain evidence="3">ZZ-2019</strain>
        <tissue evidence="3">Adductor muscle</tissue>
    </source>
</reference>
<evidence type="ECO:0000256" key="1">
    <source>
        <dbReference type="SAM" id="Coils"/>
    </source>
</evidence>
<feature type="region of interest" description="Disordered" evidence="2">
    <location>
        <begin position="112"/>
        <end position="131"/>
    </location>
</feature>
<dbReference type="AlphaFoldDB" id="A0AA88YLP8"/>
<name>A0AA88YLP8_PINIB</name>
<dbReference type="EMBL" id="VSWD01000002">
    <property type="protein sequence ID" value="KAK3107444.1"/>
    <property type="molecule type" value="Genomic_DNA"/>
</dbReference>
<dbReference type="Proteomes" id="UP001186944">
    <property type="component" value="Unassembled WGS sequence"/>
</dbReference>
<feature type="coiled-coil region" evidence="1">
    <location>
        <begin position="28"/>
        <end position="84"/>
    </location>
</feature>
<protein>
    <submittedName>
        <fullName evidence="3">Uncharacterized protein</fullName>
    </submittedName>
</protein>
<comment type="caution">
    <text evidence="3">The sequence shown here is derived from an EMBL/GenBank/DDBJ whole genome shotgun (WGS) entry which is preliminary data.</text>
</comment>
<evidence type="ECO:0000313" key="4">
    <source>
        <dbReference type="Proteomes" id="UP001186944"/>
    </source>
</evidence>